<proteinExistence type="predicted"/>
<protein>
    <submittedName>
        <fullName evidence="1">Uncharacterized protein</fullName>
    </submittedName>
</protein>
<reference evidence="1 2" key="2">
    <citation type="submission" date="2013-11" db="EMBL/GenBank/DDBJ databases">
        <title>The Genome Sequence of Phytophthora parasitica INRA-310.</title>
        <authorList>
            <consortium name="The Broad Institute Genomics Platform"/>
            <person name="Russ C."/>
            <person name="Tyler B."/>
            <person name="Panabieres F."/>
            <person name="Shan W."/>
            <person name="Tripathy S."/>
            <person name="Grunwald N."/>
            <person name="Machado M."/>
            <person name="Johnson C.S."/>
            <person name="Arredondo F."/>
            <person name="Hong C."/>
            <person name="Coffey M."/>
            <person name="Young S.K."/>
            <person name="Zeng Q."/>
            <person name="Gargeya S."/>
            <person name="Fitzgerald M."/>
            <person name="Abouelleil A."/>
            <person name="Alvarado L."/>
            <person name="Chapman S.B."/>
            <person name="Gainer-Dewar J."/>
            <person name="Goldberg J."/>
            <person name="Griggs A."/>
            <person name="Gujja S."/>
            <person name="Hansen M."/>
            <person name="Howarth C."/>
            <person name="Imamovic A."/>
            <person name="Ireland A."/>
            <person name="Larimer J."/>
            <person name="McCowan C."/>
            <person name="Murphy C."/>
            <person name="Pearson M."/>
            <person name="Poon T.W."/>
            <person name="Priest M."/>
            <person name="Roberts A."/>
            <person name="Saif S."/>
            <person name="Shea T."/>
            <person name="Sykes S."/>
            <person name="Wortman J."/>
            <person name="Nusbaum C."/>
            <person name="Birren B."/>
        </authorList>
    </citation>
    <scope>NUCLEOTIDE SEQUENCE [LARGE SCALE GENOMIC DNA]</scope>
    <source>
        <strain evidence="1 2">INRA-310</strain>
    </source>
</reference>
<reference evidence="2" key="1">
    <citation type="submission" date="2011-12" db="EMBL/GenBank/DDBJ databases">
        <authorList>
            <consortium name="The Broad Institute Genome Sequencing Platform"/>
            <person name="Russ C."/>
            <person name="Tyler B."/>
            <person name="Panabieres F."/>
            <person name="Shan W."/>
            <person name="Tripathy S."/>
            <person name="Grunwald N."/>
            <person name="Machado M."/>
            <person name="Young S.K."/>
            <person name="Zeng Q."/>
            <person name="Gargeya S."/>
            <person name="Fitzgerald M."/>
            <person name="Haas B."/>
            <person name="Abouelleil A."/>
            <person name="Alvarado L."/>
            <person name="Arachchi H.M."/>
            <person name="Berlin A."/>
            <person name="Chapman S.B."/>
            <person name="Gearin G."/>
            <person name="Goldberg J."/>
            <person name="Griggs A."/>
            <person name="Gujja S."/>
            <person name="Hansen M."/>
            <person name="Heiman D."/>
            <person name="Howarth C."/>
            <person name="Larimer J."/>
            <person name="Lui A."/>
            <person name="MacDonald P.J.P."/>
            <person name="McCowen C."/>
            <person name="Montmayeur A."/>
            <person name="Murphy C."/>
            <person name="Neiman D."/>
            <person name="Pearson M."/>
            <person name="Priest M."/>
            <person name="Roberts A."/>
            <person name="Saif S."/>
            <person name="Shea T."/>
            <person name="Sisk P."/>
            <person name="Stolte C."/>
            <person name="Sykes S."/>
            <person name="Wortman J."/>
            <person name="Nusbaum C."/>
            <person name="Birren B."/>
        </authorList>
    </citation>
    <scope>NUCLEOTIDE SEQUENCE [LARGE SCALE GENOMIC DNA]</scope>
    <source>
        <strain evidence="2">INRA-310</strain>
    </source>
</reference>
<dbReference type="EMBL" id="KI669625">
    <property type="protein sequence ID" value="ETN01487.1"/>
    <property type="molecule type" value="Genomic_DNA"/>
</dbReference>
<dbReference type="RefSeq" id="XP_008913176.1">
    <property type="nucleotide sequence ID" value="XM_008914928.1"/>
</dbReference>
<evidence type="ECO:0000313" key="2">
    <source>
        <dbReference type="Proteomes" id="UP000018817"/>
    </source>
</evidence>
<evidence type="ECO:0000313" key="1">
    <source>
        <dbReference type="EMBL" id="ETN01487.1"/>
    </source>
</evidence>
<dbReference type="VEuPathDB" id="FungiDB:PPTG_24047"/>
<accession>W2PKV3</accession>
<dbReference type="GeneID" id="20192646"/>
<gene>
    <name evidence="1" type="ORF">PPTG_24047</name>
</gene>
<dbReference type="Proteomes" id="UP000018817">
    <property type="component" value="Unassembled WGS sequence"/>
</dbReference>
<dbReference type="AlphaFoldDB" id="W2PKV3"/>
<name>W2PKV3_PHYN3</name>
<sequence length="51" mass="5936">MLLSDGDGWHIQASVRDIVLYSCLNMLKKNCFDLLVVWLMNKMQHSLLTLQ</sequence>
<organism evidence="1 2">
    <name type="scientific">Phytophthora nicotianae (strain INRA-310)</name>
    <name type="common">Phytophthora parasitica</name>
    <dbReference type="NCBI Taxonomy" id="761204"/>
    <lineage>
        <taxon>Eukaryota</taxon>
        <taxon>Sar</taxon>
        <taxon>Stramenopiles</taxon>
        <taxon>Oomycota</taxon>
        <taxon>Peronosporomycetes</taxon>
        <taxon>Peronosporales</taxon>
        <taxon>Peronosporaceae</taxon>
        <taxon>Phytophthora</taxon>
    </lineage>
</organism>